<feature type="transmembrane region" description="Helical" evidence="2">
    <location>
        <begin position="410"/>
        <end position="427"/>
    </location>
</feature>
<dbReference type="RefSeq" id="WP_179977680.1">
    <property type="nucleotide sequence ID" value="NZ_JAJJPB010000022.1"/>
</dbReference>
<dbReference type="Proteomes" id="UP001165422">
    <property type="component" value="Unassembled WGS sequence"/>
</dbReference>
<keyword evidence="2" id="KW-1133">Transmembrane helix</keyword>
<feature type="transmembrane region" description="Helical" evidence="2">
    <location>
        <begin position="349"/>
        <end position="367"/>
    </location>
</feature>
<keyword evidence="2" id="KW-0472">Membrane</keyword>
<proteinExistence type="predicted"/>
<comment type="caution">
    <text evidence="3">The sequence shown here is derived from an EMBL/GenBank/DDBJ whole genome shotgun (WGS) entry which is preliminary data.</text>
</comment>
<dbReference type="EMBL" id="JAJJPB010000022">
    <property type="protein sequence ID" value="MCC9296017.1"/>
    <property type="molecule type" value="Genomic_DNA"/>
</dbReference>
<protein>
    <submittedName>
        <fullName evidence="3">Uncharacterized protein</fullName>
    </submittedName>
</protein>
<evidence type="ECO:0000313" key="3">
    <source>
        <dbReference type="EMBL" id="MCC9296017.1"/>
    </source>
</evidence>
<organism evidence="3 4">
    <name type="scientific">Clostridium aromativorans</name>
    <dbReference type="NCBI Taxonomy" id="2836848"/>
    <lineage>
        <taxon>Bacteria</taxon>
        <taxon>Bacillati</taxon>
        <taxon>Bacillota</taxon>
        <taxon>Clostridia</taxon>
        <taxon>Eubacteriales</taxon>
        <taxon>Clostridiaceae</taxon>
        <taxon>Clostridium</taxon>
    </lineage>
</organism>
<name>A0ABS8N880_9CLOT</name>
<sequence>MSKKHRYLLDFFVLLVFFLAFSFSVTKPIKAAPSYESYGKEFAVTATTTKTVSFDMNGADTKKAQHTISYYIYLFGGTIVAFSMGLAAMRMILVKNSQTKREETMTAFGKIILGCSILGSCILLSGFLIGVANHLGSAITDGNSSLINVPTTTITDDDGNFVVKAFGNIFLSVEKCIFNLFDKYFGFLPLDKLIFNSSANAFGVTGTITVPPFTNAEWSNLNYMYLLVSSICAPLVLLMVAKTGISLIMSANRPAQRSQLQEDVCRWLFSLALIALGPLLLKGLFLLSSDMTNAVVSIFNASLGKDNYVTDISMVDSIKTGSFLTSAIVKCLFAWKFFQINMLFMVRKIILTAMYAFTPLAALFWGIDNRTQAIQIWFGEMITNATMQFFYAFTFSIMIISLSGSSWKNWFYALVWVFALVKLAEVFRNSLQGLFTKLAGVDEMSIAGRSFGPVSKLAIGAAGAMARTFKVGNPSKLSNGLNIGGLRNSALGSAVFGAGGKKPQGSSQGAKDAAGKTAAAASATENFRQSSSTDQGEMSSNPQAAQNRGNQNHNKKPNEYEESLLNYMDSENGTGAGGYASDNVKNSETDPIINPENFNGLDSLKPITDSEGNVNMNNLKAAGSRHMLYSSMLNDNLKKFAAEKPMGAKVLGGVSRAMNHKNTGMANRVIAGKAINATIEQMQSLAGGENKLSKQDALTQLFGGETKSINKNVDGHKFEITHNRNAQKFKSALEHGDIGRASQVITNANPINGLSLKQQSAVIARTSPYTNIDGFRW</sequence>
<feature type="region of interest" description="Disordered" evidence="1">
    <location>
        <begin position="501"/>
        <end position="597"/>
    </location>
</feature>
<keyword evidence="2" id="KW-0812">Transmembrane</keyword>
<keyword evidence="4" id="KW-1185">Reference proteome</keyword>
<gene>
    <name evidence="3" type="ORF">LN736_14230</name>
</gene>
<feature type="compositionally biased region" description="Polar residues" evidence="1">
    <location>
        <begin position="525"/>
        <end position="552"/>
    </location>
</feature>
<feature type="transmembrane region" description="Helical" evidence="2">
    <location>
        <begin position="388"/>
        <end position="404"/>
    </location>
</feature>
<evidence type="ECO:0000256" key="2">
    <source>
        <dbReference type="SAM" id="Phobius"/>
    </source>
</evidence>
<feature type="compositionally biased region" description="Low complexity" evidence="1">
    <location>
        <begin position="509"/>
        <end position="524"/>
    </location>
</feature>
<evidence type="ECO:0000313" key="4">
    <source>
        <dbReference type="Proteomes" id="UP001165422"/>
    </source>
</evidence>
<evidence type="ECO:0000256" key="1">
    <source>
        <dbReference type="SAM" id="MobiDB-lite"/>
    </source>
</evidence>
<feature type="transmembrane region" description="Helical" evidence="2">
    <location>
        <begin position="223"/>
        <end position="245"/>
    </location>
</feature>
<feature type="transmembrane region" description="Helical" evidence="2">
    <location>
        <begin position="7"/>
        <end position="25"/>
    </location>
</feature>
<feature type="transmembrane region" description="Helical" evidence="2">
    <location>
        <begin position="70"/>
        <end position="90"/>
    </location>
</feature>
<reference evidence="3" key="1">
    <citation type="submission" date="2021-11" db="EMBL/GenBank/DDBJ databases">
        <authorList>
            <person name="Qingchun L."/>
            <person name="Dong Z."/>
            <person name="Zongwei Q."/>
            <person name="Jia Z."/>
            <person name="Duotao L."/>
        </authorList>
    </citation>
    <scope>NUCLEOTIDE SEQUENCE</scope>
    <source>
        <strain evidence="3">WLY-B-L2</strain>
    </source>
</reference>
<accession>A0ABS8N880</accession>
<feature type="transmembrane region" description="Helical" evidence="2">
    <location>
        <begin position="266"/>
        <end position="287"/>
    </location>
</feature>
<feature type="transmembrane region" description="Helical" evidence="2">
    <location>
        <begin position="111"/>
        <end position="132"/>
    </location>
</feature>